<feature type="domain" description="Helicase ATP-binding" evidence="4">
    <location>
        <begin position="69"/>
        <end position="235"/>
    </location>
</feature>
<feature type="region of interest" description="Disordered" evidence="3">
    <location>
        <begin position="714"/>
        <end position="734"/>
    </location>
</feature>
<dbReference type="InterPro" id="IPR014001">
    <property type="entry name" value="Helicase_ATP-bd"/>
</dbReference>
<evidence type="ECO:0000313" key="5">
    <source>
        <dbReference type="EMBL" id="KAG7492664.1"/>
    </source>
</evidence>
<evidence type="ECO:0000259" key="4">
    <source>
        <dbReference type="PROSITE" id="PS51192"/>
    </source>
</evidence>
<dbReference type="EMBL" id="JAFDVH010000001">
    <property type="protein sequence ID" value="KAG7492664.1"/>
    <property type="molecule type" value="Genomic_DNA"/>
</dbReference>
<dbReference type="SMART" id="SM00847">
    <property type="entry name" value="HA2"/>
    <property type="match status" value="1"/>
</dbReference>
<gene>
    <name evidence="5" type="ORF">MATL_G00016770</name>
</gene>
<dbReference type="Pfam" id="PF07717">
    <property type="entry name" value="OB_NTP_bind"/>
    <property type="match status" value="1"/>
</dbReference>
<dbReference type="GO" id="GO:0005524">
    <property type="term" value="F:ATP binding"/>
    <property type="evidence" value="ECO:0007669"/>
    <property type="project" value="UniProtKB-KW"/>
</dbReference>
<dbReference type="Pfam" id="PF04408">
    <property type="entry name" value="WHD_HA2"/>
    <property type="match status" value="1"/>
</dbReference>
<evidence type="ECO:0000256" key="1">
    <source>
        <dbReference type="ARBA" id="ARBA00022741"/>
    </source>
</evidence>
<keyword evidence="2" id="KW-0067">ATP-binding</keyword>
<protein>
    <recommendedName>
        <fullName evidence="4">Helicase ATP-binding domain-containing protein</fullName>
    </recommendedName>
</protein>
<reference evidence="5" key="1">
    <citation type="submission" date="2021-01" db="EMBL/GenBank/DDBJ databases">
        <authorList>
            <person name="Zahm M."/>
            <person name="Roques C."/>
            <person name="Cabau C."/>
            <person name="Klopp C."/>
            <person name="Donnadieu C."/>
            <person name="Jouanno E."/>
            <person name="Lampietro C."/>
            <person name="Louis A."/>
            <person name="Herpin A."/>
            <person name="Echchiki A."/>
            <person name="Berthelot C."/>
            <person name="Parey E."/>
            <person name="Roest-Crollius H."/>
            <person name="Braasch I."/>
            <person name="Postlethwait J."/>
            <person name="Bobe J."/>
            <person name="Montfort J."/>
            <person name="Bouchez O."/>
            <person name="Begum T."/>
            <person name="Mejri S."/>
            <person name="Adams A."/>
            <person name="Chen W.-J."/>
            <person name="Guiguen Y."/>
        </authorList>
    </citation>
    <scope>NUCLEOTIDE SEQUENCE</scope>
    <source>
        <strain evidence="5">YG-15Mar2019-1</strain>
        <tissue evidence="5">Brain</tissue>
    </source>
</reference>
<evidence type="ECO:0000313" key="6">
    <source>
        <dbReference type="Proteomes" id="UP001046870"/>
    </source>
</evidence>
<sequence length="747" mass="84124">MAEHCAVLEEDNLEGELYSDLDEGQEDGLDFGDDLELNQFDGLPYSSRYYKLLKERKTLSVWKARCEFMDTLVKNQLVIVSGSVKTGKSSQIPQWCAEFCLSLQYQHGGVVCSQIHRQRAVDLALRVADEMDVNIGHEVGYSIPLETCCSSDTVLRYCTDDVLLREMMSDPLLERYGVVVIDQAHERTASTDVLLGLLRNVLLQRPELRAAVLTASRRPDRLLAHFSSGGGTAVPLIRLEHPFPAEVVFSSSAHRDYFYSALRLVLEIHRTKEKGDIIVFLASAQEIDCAYDILRKEGASLSVELGELVPLALCPAQGGGVPILGEEQGRSRRVFLTSSQGEDMFWAVDTVNFIIDTGVENKYVYNPRIRANSVVVRSISRSQAEVRRELMSSTGKCFCLYSEETQLPSDTPPQLLESNITPTVLFLKRMEIAGLGHCNFIDRPDPEGLMQALEELDYLAALDDDGNLSEIGIIMSEFPLDPQMAKALLAACEFDCVSEVVTIAAMLTAPSCFLEPPVGMRQEAAQCHMKFQHPEGDHFTLINIYNGYKQSQREPYFSLEKWCQDYFLSYPALQVADAIRAELTDILRRIELPISEPAFGTKTNTLNIKRALLAGYFMQIARDVDGSGNYFMLTHKHVAQVHHLSSYGSRAHKLGLPEWVLFHEYTLSENNCIRTISQISPEVFLQMAPQYFFYNLPTSESKDMLQHILDHDGPAHRKEKKQRTQTLSSEPHQDCQASQSYERCVLQ</sequence>
<dbReference type="InterPro" id="IPR007502">
    <property type="entry name" value="Helicase-assoc_dom"/>
</dbReference>
<comment type="caution">
    <text evidence="5">The sequence shown here is derived from an EMBL/GenBank/DDBJ whole genome shotgun (WGS) entry which is preliminary data.</text>
</comment>
<evidence type="ECO:0000256" key="2">
    <source>
        <dbReference type="ARBA" id="ARBA00022840"/>
    </source>
</evidence>
<dbReference type="PANTHER" id="PTHR18934:SF88">
    <property type="entry name" value="PRE-MRNA-SPLICING FACTOR ATP-DEPENDENT RNA HELICASE DHX32-RELATED"/>
    <property type="match status" value="1"/>
</dbReference>
<dbReference type="Proteomes" id="UP001046870">
    <property type="component" value="Chromosome 1"/>
</dbReference>
<dbReference type="PANTHER" id="PTHR18934">
    <property type="entry name" value="ATP-DEPENDENT RNA HELICASE"/>
    <property type="match status" value="1"/>
</dbReference>
<dbReference type="GO" id="GO:0005681">
    <property type="term" value="C:spliceosomal complex"/>
    <property type="evidence" value="ECO:0007669"/>
    <property type="project" value="TreeGrafter"/>
</dbReference>
<feature type="compositionally biased region" description="Polar residues" evidence="3">
    <location>
        <begin position="724"/>
        <end position="734"/>
    </location>
</feature>
<dbReference type="GO" id="GO:0004386">
    <property type="term" value="F:helicase activity"/>
    <property type="evidence" value="ECO:0007669"/>
    <property type="project" value="TreeGrafter"/>
</dbReference>
<accession>A0A9D3QI29</accession>
<keyword evidence="1" id="KW-0547">Nucleotide-binding</keyword>
<dbReference type="InterPro" id="IPR011709">
    <property type="entry name" value="DEAD-box_helicase_OB_fold"/>
</dbReference>
<dbReference type="Pfam" id="PF21010">
    <property type="entry name" value="HA2_C"/>
    <property type="match status" value="1"/>
</dbReference>
<keyword evidence="6" id="KW-1185">Reference proteome</keyword>
<dbReference type="Gene3D" id="1.20.120.1080">
    <property type="match status" value="1"/>
</dbReference>
<dbReference type="OrthoDB" id="10253254at2759"/>
<evidence type="ECO:0000256" key="3">
    <source>
        <dbReference type="SAM" id="MobiDB-lite"/>
    </source>
</evidence>
<dbReference type="SUPFAM" id="SSF52540">
    <property type="entry name" value="P-loop containing nucleoside triphosphate hydrolases"/>
    <property type="match status" value="1"/>
</dbReference>
<dbReference type="FunFam" id="3.40.50.300:FF:001055">
    <property type="entry name" value="putative pre-mRNA-splicing factor ATP-dependent RNA helicase DHX32"/>
    <property type="match status" value="1"/>
</dbReference>
<name>A0A9D3QI29_MEGAT</name>
<dbReference type="GO" id="GO:0003723">
    <property type="term" value="F:RNA binding"/>
    <property type="evidence" value="ECO:0007669"/>
    <property type="project" value="TreeGrafter"/>
</dbReference>
<dbReference type="AlphaFoldDB" id="A0A9D3QI29"/>
<proteinExistence type="predicted"/>
<dbReference type="InterPro" id="IPR027417">
    <property type="entry name" value="P-loop_NTPase"/>
</dbReference>
<dbReference type="InterPro" id="IPR048333">
    <property type="entry name" value="HA2_WH"/>
</dbReference>
<organism evidence="5 6">
    <name type="scientific">Megalops atlanticus</name>
    <name type="common">Tarpon</name>
    <name type="synonym">Clupea gigantea</name>
    <dbReference type="NCBI Taxonomy" id="7932"/>
    <lineage>
        <taxon>Eukaryota</taxon>
        <taxon>Metazoa</taxon>
        <taxon>Chordata</taxon>
        <taxon>Craniata</taxon>
        <taxon>Vertebrata</taxon>
        <taxon>Euteleostomi</taxon>
        <taxon>Actinopterygii</taxon>
        <taxon>Neopterygii</taxon>
        <taxon>Teleostei</taxon>
        <taxon>Elopiformes</taxon>
        <taxon>Megalopidae</taxon>
        <taxon>Megalops</taxon>
    </lineage>
</organism>
<dbReference type="Gene3D" id="3.40.50.300">
    <property type="entry name" value="P-loop containing nucleotide triphosphate hydrolases"/>
    <property type="match status" value="2"/>
</dbReference>
<dbReference type="PROSITE" id="PS51192">
    <property type="entry name" value="HELICASE_ATP_BIND_1"/>
    <property type="match status" value="1"/>
</dbReference>